<dbReference type="RefSeq" id="WP_353890196.1">
    <property type="nucleotide sequence ID" value="NZ_JBHSTT010000024.1"/>
</dbReference>
<gene>
    <name evidence="3" type="ORF">ACFQDP_06750</name>
</gene>
<organism evidence="3 4">
    <name type="scientific">Methylorubrum zatmanii</name>
    <dbReference type="NCBI Taxonomy" id="29429"/>
    <lineage>
        <taxon>Bacteria</taxon>
        <taxon>Pseudomonadati</taxon>
        <taxon>Pseudomonadota</taxon>
        <taxon>Alphaproteobacteria</taxon>
        <taxon>Hyphomicrobiales</taxon>
        <taxon>Methylobacteriaceae</taxon>
        <taxon>Methylorubrum</taxon>
    </lineage>
</organism>
<accession>A0ABW1WLL6</accession>
<protein>
    <submittedName>
        <fullName evidence="3">Zinc ribbon domain-containing protein</fullName>
    </submittedName>
</protein>
<sequence length="88" mass="9474">MNGAILNARWHQFATILSYKIEERGGQVATVPARFTSQTCAACGVVDARSRGSQARCRLEGTSRFPKIPVVHGGEDVRVLSSLDARGS</sequence>
<feature type="domain" description="Cas12f1-like TNB" evidence="2">
    <location>
        <begin position="10"/>
        <end position="57"/>
    </location>
</feature>
<evidence type="ECO:0000259" key="2">
    <source>
        <dbReference type="Pfam" id="PF07282"/>
    </source>
</evidence>
<dbReference type="Proteomes" id="UP001596237">
    <property type="component" value="Unassembled WGS sequence"/>
</dbReference>
<evidence type="ECO:0000256" key="1">
    <source>
        <dbReference type="ARBA" id="ARBA00023125"/>
    </source>
</evidence>
<keyword evidence="1" id="KW-0238">DNA-binding</keyword>
<keyword evidence="4" id="KW-1185">Reference proteome</keyword>
<name>A0ABW1WLL6_9HYPH</name>
<dbReference type="EMBL" id="JBHSTT010000024">
    <property type="protein sequence ID" value="MFC6389038.1"/>
    <property type="molecule type" value="Genomic_DNA"/>
</dbReference>
<evidence type="ECO:0000313" key="3">
    <source>
        <dbReference type="EMBL" id="MFC6389038.1"/>
    </source>
</evidence>
<dbReference type="InterPro" id="IPR010095">
    <property type="entry name" value="Cas12f1-like_TNB"/>
</dbReference>
<dbReference type="Pfam" id="PF07282">
    <property type="entry name" value="Cas12f1-like_TNB"/>
    <property type="match status" value="1"/>
</dbReference>
<comment type="caution">
    <text evidence="3">The sequence shown here is derived from an EMBL/GenBank/DDBJ whole genome shotgun (WGS) entry which is preliminary data.</text>
</comment>
<proteinExistence type="predicted"/>
<reference evidence="4" key="1">
    <citation type="journal article" date="2019" name="Int. J. Syst. Evol. Microbiol.">
        <title>The Global Catalogue of Microorganisms (GCM) 10K type strain sequencing project: providing services to taxonomists for standard genome sequencing and annotation.</title>
        <authorList>
            <consortium name="The Broad Institute Genomics Platform"/>
            <consortium name="The Broad Institute Genome Sequencing Center for Infectious Disease"/>
            <person name="Wu L."/>
            <person name="Ma J."/>
        </authorList>
    </citation>
    <scope>NUCLEOTIDE SEQUENCE [LARGE SCALE GENOMIC DNA]</scope>
    <source>
        <strain evidence="4">CCUG 36916</strain>
    </source>
</reference>
<evidence type="ECO:0000313" key="4">
    <source>
        <dbReference type="Proteomes" id="UP001596237"/>
    </source>
</evidence>